<proteinExistence type="predicted"/>
<reference evidence="1 2" key="1">
    <citation type="journal article" date="2016" name="Mol. Biol. Evol.">
        <title>Comparative Genomics of Early-Diverging Mushroom-Forming Fungi Provides Insights into the Origins of Lignocellulose Decay Capabilities.</title>
        <authorList>
            <person name="Nagy L.G."/>
            <person name="Riley R."/>
            <person name="Tritt A."/>
            <person name="Adam C."/>
            <person name="Daum C."/>
            <person name="Floudas D."/>
            <person name="Sun H."/>
            <person name="Yadav J.S."/>
            <person name="Pangilinan J."/>
            <person name="Larsson K.H."/>
            <person name="Matsuura K."/>
            <person name="Barry K."/>
            <person name="Labutti K."/>
            <person name="Kuo R."/>
            <person name="Ohm R.A."/>
            <person name="Bhattacharya S.S."/>
            <person name="Shirouzu T."/>
            <person name="Yoshinaga Y."/>
            <person name="Martin F.M."/>
            <person name="Grigoriev I.V."/>
            <person name="Hibbett D.S."/>
        </authorList>
    </citation>
    <scope>NUCLEOTIDE SEQUENCE [LARGE SCALE GENOMIC DNA]</scope>
    <source>
        <strain evidence="1 2">HHB10207 ss-3</strain>
    </source>
</reference>
<sequence>MRSVRRLLFFLYAAQKRGTELHFWVPDFVPIRLVPSFSRQNRPHNLHCIPLNLSLRLTLGLTALFRCQTLDRRADFVLHAEKWTHVLNAVFNLPNQEWTVALLHLELILFTLLRSTLAITQQHIALYGSFLSNHIYGPCPVVSRRRGG</sequence>
<name>A0A166I4H2_9AGAM</name>
<organism evidence="1 2">
    <name type="scientific">Sistotremastrum suecicum HHB10207 ss-3</name>
    <dbReference type="NCBI Taxonomy" id="1314776"/>
    <lineage>
        <taxon>Eukaryota</taxon>
        <taxon>Fungi</taxon>
        <taxon>Dikarya</taxon>
        <taxon>Basidiomycota</taxon>
        <taxon>Agaricomycotina</taxon>
        <taxon>Agaricomycetes</taxon>
        <taxon>Sistotremastrales</taxon>
        <taxon>Sistotremastraceae</taxon>
        <taxon>Sistotremastrum</taxon>
    </lineage>
</organism>
<accession>A0A166I4H2</accession>
<evidence type="ECO:0000313" key="2">
    <source>
        <dbReference type="Proteomes" id="UP000076798"/>
    </source>
</evidence>
<dbReference type="AlphaFoldDB" id="A0A166I4H2"/>
<gene>
    <name evidence="1" type="ORF">SISSUDRAFT_691013</name>
</gene>
<protein>
    <submittedName>
        <fullName evidence="1">Uncharacterized protein</fullName>
    </submittedName>
</protein>
<dbReference type="EMBL" id="KV428008">
    <property type="protein sequence ID" value="KZT43382.1"/>
    <property type="molecule type" value="Genomic_DNA"/>
</dbReference>
<keyword evidence="2" id="KW-1185">Reference proteome</keyword>
<dbReference type="Proteomes" id="UP000076798">
    <property type="component" value="Unassembled WGS sequence"/>
</dbReference>
<evidence type="ECO:0000313" key="1">
    <source>
        <dbReference type="EMBL" id="KZT43382.1"/>
    </source>
</evidence>